<proteinExistence type="predicted"/>
<dbReference type="Proteomes" id="UP000254069">
    <property type="component" value="Unassembled WGS sequence"/>
</dbReference>
<organism evidence="1 2">
    <name type="scientific">Shewanella algae</name>
    <dbReference type="NCBI Taxonomy" id="38313"/>
    <lineage>
        <taxon>Bacteria</taxon>
        <taxon>Pseudomonadati</taxon>
        <taxon>Pseudomonadota</taxon>
        <taxon>Gammaproteobacteria</taxon>
        <taxon>Alteromonadales</taxon>
        <taxon>Shewanellaceae</taxon>
        <taxon>Shewanella</taxon>
    </lineage>
</organism>
<protein>
    <submittedName>
        <fullName evidence="1">(3R)-hydroxymyristoyl-[acyl-carrier-protein] dehydratase</fullName>
        <ecNumber evidence="1">4.2.1.-</ecNumber>
    </submittedName>
</protein>
<accession>A0A379ZU52</accession>
<dbReference type="CDD" id="cd01289">
    <property type="entry name" value="FabA_like"/>
    <property type="match status" value="1"/>
</dbReference>
<dbReference type="EMBL" id="UGYO01000001">
    <property type="protein sequence ID" value="SUI68400.1"/>
    <property type="molecule type" value="Genomic_DNA"/>
</dbReference>
<evidence type="ECO:0000313" key="1">
    <source>
        <dbReference type="EMBL" id="SUI68400.1"/>
    </source>
</evidence>
<dbReference type="KEGG" id="salg:BS332_05705"/>
<evidence type="ECO:0000313" key="2">
    <source>
        <dbReference type="Proteomes" id="UP000254069"/>
    </source>
</evidence>
<dbReference type="Pfam" id="PF22817">
    <property type="entry name" value="ApeP-like"/>
    <property type="match status" value="1"/>
</dbReference>
<accession>A0A2T3GX79</accession>
<dbReference type="GO" id="GO:0016829">
    <property type="term" value="F:lyase activity"/>
    <property type="evidence" value="ECO:0007669"/>
    <property type="project" value="UniProtKB-KW"/>
</dbReference>
<dbReference type="RefSeq" id="WP_025010139.1">
    <property type="nucleotide sequence ID" value="NZ_AP024609.1"/>
</dbReference>
<dbReference type="PIRSF" id="PIRSF020565">
    <property type="entry name" value="3Ho_Ac_ACP_DH_prd"/>
    <property type="match status" value="1"/>
</dbReference>
<dbReference type="EC" id="4.2.1.-" evidence="1"/>
<sequence>MTQPLAERDIADFLPHRAPMILIDAVVEHSQDRLLTKVKISEQSPYFDDARALVPNYVGIEYMAQSIAALAGVEAEARGDIIRVGFLLGSRKLSMHTPGFLPGREYLTQVQRLYQEDTGLAVFDCRIFDGDTEIASANVNVFQPQDTQAYIAGSLEAMQGDSA</sequence>
<reference evidence="1 2" key="1">
    <citation type="submission" date="2018-06" db="EMBL/GenBank/DDBJ databases">
        <authorList>
            <consortium name="Pathogen Informatics"/>
            <person name="Doyle S."/>
        </authorList>
    </citation>
    <scope>NUCLEOTIDE SEQUENCE [LARGE SCALE GENOMIC DNA]</scope>
    <source>
        <strain evidence="1 2">NCTC10738</strain>
    </source>
</reference>
<name>A0A2T3GX79_9GAMM</name>
<dbReference type="AlphaFoldDB" id="A0A2T3GX79"/>
<keyword evidence="2" id="KW-1185">Reference proteome</keyword>
<dbReference type="Gene3D" id="3.10.129.10">
    <property type="entry name" value="Hotdog Thioesterase"/>
    <property type="match status" value="1"/>
</dbReference>
<gene>
    <name evidence="1" type="primary">fabZ_1</name>
    <name evidence="1" type="ORF">NCTC10738_01986</name>
</gene>
<keyword evidence="1" id="KW-0456">Lyase</keyword>
<dbReference type="InterPro" id="IPR016776">
    <property type="entry name" value="ApeP-like_dehydratase"/>
</dbReference>
<dbReference type="STRING" id="38313.GCA_000947195_04116"/>
<dbReference type="InterPro" id="IPR029069">
    <property type="entry name" value="HotDog_dom_sf"/>
</dbReference>
<dbReference type="SUPFAM" id="SSF54637">
    <property type="entry name" value="Thioesterase/thiol ester dehydrase-isomerase"/>
    <property type="match status" value="1"/>
</dbReference>
<dbReference type="GeneID" id="93811096"/>